<dbReference type="HOGENOM" id="CLU_2618520_0_0_5"/>
<proteinExistence type="predicted"/>
<dbReference type="EMBL" id="AAMO01000013">
    <property type="protein sequence ID" value="EAQ01536.1"/>
    <property type="molecule type" value="Genomic_DNA"/>
</dbReference>
<name>A3U306_PSEBH</name>
<dbReference type="Proteomes" id="UP000004318">
    <property type="component" value="Unassembled WGS sequence"/>
</dbReference>
<evidence type="ECO:0000313" key="1">
    <source>
        <dbReference type="EMBL" id="EAQ01536.1"/>
    </source>
</evidence>
<organism evidence="1 2">
    <name type="scientific">Pseudooceanicola batsensis (strain ATCC BAA-863 / DSM 15984 / KCTC 12145 / HTCC2597)</name>
    <name type="common">Oceanicola batsensis</name>
    <dbReference type="NCBI Taxonomy" id="252305"/>
    <lineage>
        <taxon>Bacteria</taxon>
        <taxon>Pseudomonadati</taxon>
        <taxon>Pseudomonadota</taxon>
        <taxon>Alphaproteobacteria</taxon>
        <taxon>Rhodobacterales</taxon>
        <taxon>Paracoccaceae</taxon>
        <taxon>Pseudooceanicola</taxon>
    </lineage>
</organism>
<accession>A3U306</accession>
<sequence>MSWTLPVPFALWQGLAALAERLPSAPITRAQVALMRGGNTASPDLPGLTDLGITPRDIIADLERRGRVDQPGPDDTGR</sequence>
<protein>
    <submittedName>
        <fullName evidence="1">Uncharacterized protein</fullName>
    </submittedName>
</protein>
<reference evidence="1 2" key="1">
    <citation type="journal article" date="2010" name="J. Bacteriol.">
        <title>Genome sequences of Oceanicola granulosus HTCC2516(T) and Oceanicola batsensis HTCC2597(TDelta).</title>
        <authorList>
            <person name="Thrash J.C."/>
            <person name="Cho J.C."/>
            <person name="Vergin K.L."/>
            <person name="Giovannoni S.J."/>
        </authorList>
    </citation>
    <scope>NUCLEOTIDE SEQUENCE [LARGE SCALE GENOMIC DNA]</scope>
    <source>
        <strain evidence="2">ATCC BAA-863 / DSM 15984 / KCTC 12145 / HTCC2597</strain>
    </source>
</reference>
<keyword evidence="2" id="KW-1185">Reference proteome</keyword>
<evidence type="ECO:0000313" key="2">
    <source>
        <dbReference type="Proteomes" id="UP000004318"/>
    </source>
</evidence>
<gene>
    <name evidence="1" type="ORF">OB2597_01567</name>
</gene>
<dbReference type="RefSeq" id="WP_009804481.1">
    <property type="nucleotide sequence ID" value="NZ_CH724131.1"/>
</dbReference>
<dbReference type="AlphaFoldDB" id="A3U306"/>
<comment type="caution">
    <text evidence="1">The sequence shown here is derived from an EMBL/GenBank/DDBJ whole genome shotgun (WGS) entry which is preliminary data.</text>
</comment>